<sequence>MPDEHNKHITEALGGQYIPPMTHEERKERERVRNLIEGVATCYNSLVHLETDDARRDELLAKRAHYDEEFRRRGSMTPEERQEVLRTYPALLSQLRTELGE</sequence>
<evidence type="ECO:0000256" key="1">
    <source>
        <dbReference type="SAM" id="MobiDB-lite"/>
    </source>
</evidence>
<name>A0ABN2D8F4_9ACTN</name>
<evidence type="ECO:0000313" key="3">
    <source>
        <dbReference type="Proteomes" id="UP001500190"/>
    </source>
</evidence>
<comment type="caution">
    <text evidence="2">The sequence shown here is derived from an EMBL/GenBank/DDBJ whole genome shotgun (WGS) entry which is preliminary data.</text>
</comment>
<keyword evidence="3" id="KW-1185">Reference proteome</keyword>
<proteinExistence type="predicted"/>
<dbReference type="EMBL" id="BAAAND010000001">
    <property type="protein sequence ID" value="GAA1571191.1"/>
    <property type="molecule type" value="Genomic_DNA"/>
</dbReference>
<feature type="region of interest" description="Disordered" evidence="1">
    <location>
        <begin position="1"/>
        <end position="24"/>
    </location>
</feature>
<organism evidence="2 3">
    <name type="scientific">Kribbella karoonensis</name>
    <dbReference type="NCBI Taxonomy" id="324851"/>
    <lineage>
        <taxon>Bacteria</taxon>
        <taxon>Bacillati</taxon>
        <taxon>Actinomycetota</taxon>
        <taxon>Actinomycetes</taxon>
        <taxon>Propionibacteriales</taxon>
        <taxon>Kribbellaceae</taxon>
        <taxon>Kribbella</taxon>
    </lineage>
</organism>
<dbReference type="RefSeq" id="WP_344188383.1">
    <property type="nucleotide sequence ID" value="NZ_BAAAND010000001.1"/>
</dbReference>
<evidence type="ECO:0000313" key="2">
    <source>
        <dbReference type="EMBL" id="GAA1571191.1"/>
    </source>
</evidence>
<accession>A0ABN2D8F4</accession>
<dbReference type="Proteomes" id="UP001500190">
    <property type="component" value="Unassembled WGS sequence"/>
</dbReference>
<gene>
    <name evidence="2" type="ORF">GCM10009742_12240</name>
</gene>
<protein>
    <submittedName>
        <fullName evidence="2">Uncharacterized protein</fullName>
    </submittedName>
</protein>
<reference evidence="2 3" key="1">
    <citation type="journal article" date="2019" name="Int. J. Syst. Evol. Microbiol.">
        <title>The Global Catalogue of Microorganisms (GCM) 10K type strain sequencing project: providing services to taxonomists for standard genome sequencing and annotation.</title>
        <authorList>
            <consortium name="The Broad Institute Genomics Platform"/>
            <consortium name="The Broad Institute Genome Sequencing Center for Infectious Disease"/>
            <person name="Wu L."/>
            <person name="Ma J."/>
        </authorList>
    </citation>
    <scope>NUCLEOTIDE SEQUENCE [LARGE SCALE GENOMIC DNA]</scope>
    <source>
        <strain evidence="2 3">JCM 14304</strain>
    </source>
</reference>
<feature type="compositionally biased region" description="Basic and acidic residues" evidence="1">
    <location>
        <begin position="1"/>
        <end position="10"/>
    </location>
</feature>